<protein>
    <recommendedName>
        <fullName evidence="3">tryptophan synthase</fullName>
        <ecNumber evidence="3">4.2.1.20</ecNumber>
    </recommendedName>
</protein>
<evidence type="ECO:0000256" key="4">
    <source>
        <dbReference type="ARBA" id="ARBA00022605"/>
    </source>
</evidence>
<sequence length="268" mass="28441">MANRLRHRLAQARAERRGMLMGFLPAGYPDPDRFRRAAGAAFEAGLDALEVSMPGPAPALDGPLIQAAALQASHHLGSIAEALELAASSRRDPGDSIIALAYARTLERLPAEEFLDALAAADIDGVLLPQHPVAEQLRIGALARERGIEPVVFLHLQEDLALLSSGVFPDPFIYLQSAEGQTGGRFNAAKAAERLGELAEAFGQRPYGVCVGFGVRGYEEVQRLMIAGADGAIIGTRLVAAANEGPEEVAAIVDEVAPILVRRDEVRA</sequence>
<evidence type="ECO:0000313" key="10">
    <source>
        <dbReference type="Proteomes" id="UP000295748"/>
    </source>
</evidence>
<dbReference type="InterPro" id="IPR011060">
    <property type="entry name" value="RibuloseP-bd_barrel"/>
</dbReference>
<dbReference type="EC" id="4.2.1.20" evidence="3"/>
<dbReference type="SUPFAM" id="SSF51366">
    <property type="entry name" value="Ribulose-phoshate binding barrel"/>
    <property type="match status" value="1"/>
</dbReference>
<evidence type="ECO:0000313" key="9">
    <source>
        <dbReference type="EMBL" id="QBR87251.1"/>
    </source>
</evidence>
<keyword evidence="6" id="KW-0057">Aromatic amino acid biosynthesis</keyword>
<dbReference type="Gene3D" id="3.20.20.70">
    <property type="entry name" value="Aldolase class I"/>
    <property type="match status" value="1"/>
</dbReference>
<dbReference type="PANTHER" id="PTHR43406">
    <property type="entry name" value="TRYPTOPHAN SYNTHASE, ALPHA CHAIN"/>
    <property type="match status" value="1"/>
</dbReference>
<evidence type="ECO:0000256" key="2">
    <source>
        <dbReference type="ARBA" id="ARBA00011270"/>
    </source>
</evidence>
<keyword evidence="10" id="KW-1185">Reference proteome</keyword>
<proteinExistence type="predicted"/>
<evidence type="ECO:0000256" key="8">
    <source>
        <dbReference type="ARBA" id="ARBA00049047"/>
    </source>
</evidence>
<dbReference type="RefSeq" id="WP_135062424.1">
    <property type="nucleotide sequence ID" value="NZ_CP038266.1"/>
</dbReference>
<comment type="catalytic activity">
    <reaction evidence="8">
        <text>(1S,2R)-1-C-(indol-3-yl)glycerol 3-phosphate + L-serine = D-glyceraldehyde 3-phosphate + L-tryptophan + H2O</text>
        <dbReference type="Rhea" id="RHEA:10532"/>
        <dbReference type="ChEBI" id="CHEBI:15377"/>
        <dbReference type="ChEBI" id="CHEBI:33384"/>
        <dbReference type="ChEBI" id="CHEBI:57912"/>
        <dbReference type="ChEBI" id="CHEBI:58866"/>
        <dbReference type="ChEBI" id="CHEBI:59776"/>
        <dbReference type="EC" id="4.2.1.20"/>
    </reaction>
</comment>
<organism evidence="9 10">
    <name type="scientific">Microbacterium wangchenii</name>
    <dbReference type="NCBI Taxonomy" id="2541726"/>
    <lineage>
        <taxon>Bacteria</taxon>
        <taxon>Bacillati</taxon>
        <taxon>Actinomycetota</taxon>
        <taxon>Actinomycetes</taxon>
        <taxon>Micrococcales</taxon>
        <taxon>Microbacteriaceae</taxon>
        <taxon>Microbacterium</taxon>
    </lineage>
</organism>
<evidence type="ECO:0000256" key="3">
    <source>
        <dbReference type="ARBA" id="ARBA00012043"/>
    </source>
</evidence>
<dbReference type="EMBL" id="CP038266">
    <property type="protein sequence ID" value="QBR87251.1"/>
    <property type="molecule type" value="Genomic_DNA"/>
</dbReference>
<comment type="subunit">
    <text evidence="2">Tetramer of two alpha and two beta chains.</text>
</comment>
<dbReference type="InterPro" id="IPR002028">
    <property type="entry name" value="Trp_synthase_suA"/>
</dbReference>
<dbReference type="InterPro" id="IPR013785">
    <property type="entry name" value="Aldolase_TIM"/>
</dbReference>
<dbReference type="Pfam" id="PF00290">
    <property type="entry name" value="Trp_syntA"/>
    <property type="match status" value="1"/>
</dbReference>
<keyword evidence="7" id="KW-0456">Lyase</keyword>
<keyword evidence="4" id="KW-0028">Amino-acid biosynthesis</keyword>
<dbReference type="Proteomes" id="UP000295748">
    <property type="component" value="Chromosome"/>
</dbReference>
<evidence type="ECO:0000256" key="6">
    <source>
        <dbReference type="ARBA" id="ARBA00023141"/>
    </source>
</evidence>
<reference evidence="9 10" key="1">
    <citation type="submission" date="2019-03" db="EMBL/GenBank/DDBJ databases">
        <authorList>
            <person name="Dong K."/>
        </authorList>
    </citation>
    <scope>NUCLEOTIDE SEQUENCE [LARGE SCALE GENOMIC DNA]</scope>
    <source>
        <strain evidence="10">dk512</strain>
    </source>
</reference>
<gene>
    <name evidence="9" type="ORF">E4K62_00185</name>
</gene>
<evidence type="ECO:0000256" key="5">
    <source>
        <dbReference type="ARBA" id="ARBA00022822"/>
    </source>
</evidence>
<accession>A0ABX5SMA7</accession>
<keyword evidence="5" id="KW-0822">Tryptophan biosynthesis</keyword>
<evidence type="ECO:0000256" key="1">
    <source>
        <dbReference type="ARBA" id="ARBA00004733"/>
    </source>
</evidence>
<evidence type="ECO:0000256" key="7">
    <source>
        <dbReference type="ARBA" id="ARBA00023239"/>
    </source>
</evidence>
<name>A0ABX5SMA7_9MICO</name>
<comment type="pathway">
    <text evidence="1">Amino-acid biosynthesis; L-tryptophan biosynthesis; L-tryptophan from chorismate: step 5/5.</text>
</comment>
<dbReference type="PANTHER" id="PTHR43406:SF1">
    <property type="entry name" value="TRYPTOPHAN SYNTHASE ALPHA CHAIN, CHLOROPLASTIC"/>
    <property type="match status" value="1"/>
</dbReference>